<comment type="catalytic activity">
    <reaction evidence="11">
        <text>dTTP + alpha-D-glucose 1-phosphate + H(+) = dTDP-alpha-D-glucose + diphosphate</text>
        <dbReference type="Rhea" id="RHEA:15225"/>
        <dbReference type="ChEBI" id="CHEBI:15378"/>
        <dbReference type="ChEBI" id="CHEBI:33019"/>
        <dbReference type="ChEBI" id="CHEBI:37568"/>
        <dbReference type="ChEBI" id="CHEBI:57477"/>
        <dbReference type="ChEBI" id="CHEBI:58601"/>
        <dbReference type="EC" id="2.7.7.24"/>
    </reaction>
</comment>
<evidence type="ECO:0000256" key="4">
    <source>
        <dbReference type="ARBA" id="ARBA00017654"/>
    </source>
</evidence>
<evidence type="ECO:0000259" key="12">
    <source>
        <dbReference type="Pfam" id="PF00483"/>
    </source>
</evidence>
<accession>A0A7W1XUX0</accession>
<dbReference type="AlphaFoldDB" id="A0A7W1XUX0"/>
<dbReference type="InterPro" id="IPR029044">
    <property type="entry name" value="Nucleotide-diphossugar_trans"/>
</dbReference>
<keyword evidence="6" id="KW-0548">Nucleotidyltransferase</keyword>
<evidence type="ECO:0000313" key="14">
    <source>
        <dbReference type="Proteomes" id="UP000538292"/>
    </source>
</evidence>
<sequence length="246" mass="27502">MKGIILAGGVGSRLYPLTKVTNKNLLPVGRYPMIFYAIHKLKQANILDILIITGKEHMGSMVNLLGSGHDFGVSFTYRVQEQAYGITHALSLAKGFVGNDLMTVILADNVFSDDLSIYIEEFKQIGKGAKILIKEVTDPERFGVPQICEGQIIAIEEKPKNPKSYFAVTGIYMYDSTVFDIISSLKPSRRGELEITDVNNAYISKKELKYDVLQGWWIDAGTHESWIKANLLARDLDLSIRTSLLR</sequence>
<dbReference type="EC" id="2.7.7.24" evidence="3"/>
<proteinExistence type="inferred from homology"/>
<dbReference type="SUPFAM" id="SSF53448">
    <property type="entry name" value="Nucleotide-diphospho-sugar transferases"/>
    <property type="match status" value="1"/>
</dbReference>
<dbReference type="Gene3D" id="3.90.550.10">
    <property type="entry name" value="Spore Coat Polysaccharide Biosynthesis Protein SpsA, Chain A"/>
    <property type="match status" value="1"/>
</dbReference>
<keyword evidence="8" id="KW-0460">Magnesium</keyword>
<dbReference type="RefSeq" id="WP_181742121.1">
    <property type="nucleotide sequence ID" value="NZ_JACEOL010000064.1"/>
</dbReference>
<comment type="caution">
    <text evidence="13">The sequence shown here is derived from an EMBL/GenBank/DDBJ whole genome shotgun (WGS) entry which is preliminary data.</text>
</comment>
<comment type="cofactor">
    <cofactor evidence="1">
        <name>Mg(2+)</name>
        <dbReference type="ChEBI" id="CHEBI:18420"/>
    </cofactor>
</comment>
<evidence type="ECO:0000256" key="9">
    <source>
        <dbReference type="ARBA" id="ARBA00032492"/>
    </source>
</evidence>
<dbReference type="PANTHER" id="PTHR43532:SF1">
    <property type="entry name" value="GLUCOSE-1-PHOSPHATE THYMIDYLYLTRANSFERASE 1"/>
    <property type="match status" value="1"/>
</dbReference>
<evidence type="ECO:0000256" key="3">
    <source>
        <dbReference type="ARBA" id="ARBA00012461"/>
    </source>
</evidence>
<dbReference type="InterPro" id="IPR005835">
    <property type="entry name" value="NTP_transferase_dom"/>
</dbReference>
<dbReference type="PANTHER" id="PTHR43532">
    <property type="entry name" value="GLUCOSE-1-PHOSPHATE THYMIDYLYLTRANSFERASE"/>
    <property type="match status" value="1"/>
</dbReference>
<dbReference type="EMBL" id="JACEOL010000064">
    <property type="protein sequence ID" value="MBA4603646.1"/>
    <property type="molecule type" value="Genomic_DNA"/>
</dbReference>
<comment type="similarity">
    <text evidence="2">Belongs to the glucose-1-phosphate thymidylyltransferase family.</text>
</comment>
<name>A0A7W1XUX0_9BACL</name>
<dbReference type="GO" id="GO:0008879">
    <property type="term" value="F:glucose-1-phosphate thymidylyltransferase activity"/>
    <property type="evidence" value="ECO:0007669"/>
    <property type="project" value="UniProtKB-EC"/>
</dbReference>
<dbReference type="Proteomes" id="UP000538292">
    <property type="component" value="Unassembled WGS sequence"/>
</dbReference>
<dbReference type="GO" id="GO:0046872">
    <property type="term" value="F:metal ion binding"/>
    <property type="evidence" value="ECO:0007669"/>
    <property type="project" value="UniProtKB-KW"/>
</dbReference>
<evidence type="ECO:0000256" key="5">
    <source>
        <dbReference type="ARBA" id="ARBA00022679"/>
    </source>
</evidence>
<evidence type="ECO:0000256" key="7">
    <source>
        <dbReference type="ARBA" id="ARBA00022723"/>
    </source>
</evidence>
<gene>
    <name evidence="13" type="ORF">H2C83_15360</name>
</gene>
<protein>
    <recommendedName>
        <fullName evidence="4">Glucose-1-phosphate thymidylyltransferase</fullName>
        <ecNumber evidence="3">2.7.7.24</ecNumber>
    </recommendedName>
    <alternativeName>
        <fullName evidence="10">dTDP-glucose pyrophosphorylase</fullName>
    </alternativeName>
    <alternativeName>
        <fullName evidence="9">dTDP-glucose synthase</fullName>
    </alternativeName>
</protein>
<organism evidence="13 14">
    <name type="scientific">Thermoactinomyces mirandus</name>
    <dbReference type="NCBI Taxonomy" id="2756294"/>
    <lineage>
        <taxon>Bacteria</taxon>
        <taxon>Bacillati</taxon>
        <taxon>Bacillota</taxon>
        <taxon>Bacilli</taxon>
        <taxon>Bacillales</taxon>
        <taxon>Thermoactinomycetaceae</taxon>
        <taxon>Thermoactinomyces</taxon>
    </lineage>
</organism>
<evidence type="ECO:0000256" key="10">
    <source>
        <dbReference type="ARBA" id="ARBA00032598"/>
    </source>
</evidence>
<evidence type="ECO:0000256" key="2">
    <source>
        <dbReference type="ARBA" id="ARBA00010480"/>
    </source>
</evidence>
<evidence type="ECO:0000256" key="6">
    <source>
        <dbReference type="ARBA" id="ARBA00022695"/>
    </source>
</evidence>
<keyword evidence="5 13" id="KW-0808">Transferase</keyword>
<feature type="domain" description="Nucleotidyl transferase" evidence="12">
    <location>
        <begin position="2"/>
        <end position="231"/>
    </location>
</feature>
<keyword evidence="14" id="KW-1185">Reference proteome</keyword>
<dbReference type="Pfam" id="PF00483">
    <property type="entry name" value="NTP_transferase"/>
    <property type="match status" value="1"/>
</dbReference>
<dbReference type="InterPro" id="IPR005907">
    <property type="entry name" value="G1P_thy_trans_s"/>
</dbReference>
<evidence type="ECO:0000256" key="11">
    <source>
        <dbReference type="ARBA" id="ARBA00049336"/>
    </source>
</evidence>
<evidence type="ECO:0000256" key="8">
    <source>
        <dbReference type="ARBA" id="ARBA00022842"/>
    </source>
</evidence>
<reference evidence="13 14" key="1">
    <citation type="submission" date="2020-07" db="EMBL/GenBank/DDBJ databases">
        <title>Thermoactinomyces phylogeny.</title>
        <authorList>
            <person name="Dunlap C."/>
        </authorList>
    </citation>
    <scope>NUCLEOTIDE SEQUENCE [LARGE SCALE GENOMIC DNA]</scope>
    <source>
        <strain evidence="13 14">AMNI-1</strain>
    </source>
</reference>
<evidence type="ECO:0000313" key="13">
    <source>
        <dbReference type="EMBL" id="MBA4603646.1"/>
    </source>
</evidence>
<keyword evidence="7" id="KW-0479">Metal-binding</keyword>
<evidence type="ECO:0000256" key="1">
    <source>
        <dbReference type="ARBA" id="ARBA00001946"/>
    </source>
</evidence>